<name>A0A4P8HHT5_9BURK</name>
<dbReference type="EMBL" id="CP040017">
    <property type="protein sequence ID" value="QCP09063.1"/>
    <property type="molecule type" value="Genomic_DNA"/>
</dbReference>
<dbReference type="AlphaFoldDB" id="A0A4P8HHT5"/>
<sequence>MKRYLLLLLGALCGIVSAEERSTYWSRSTWDDPERGFLWYATPRQPVAPPETLRPMTEMSNKELGEAIERLLNIAVEQQTPETVRSYLLAQQYAMNRASRFSDVFRRTVWASPELDYSLRGRPANALAVAAYDAQRVQARNGTSAALAATHGLFFFFKGDCSYCHQLAPVLNMYQRAYGVEVFPVSLDGGTLPEFPNARRDNGSARKLQVNAVPALFLADKRSGAIQPIGYGLMSLEDIVTRVHTLTRTQPGEEY</sequence>
<organism evidence="2 5">
    <name type="scientific">Pseudoduganella umbonata</name>
    <dbReference type="NCBI Taxonomy" id="864828"/>
    <lineage>
        <taxon>Bacteria</taxon>
        <taxon>Pseudomonadati</taxon>
        <taxon>Pseudomonadota</taxon>
        <taxon>Betaproteobacteria</taxon>
        <taxon>Burkholderiales</taxon>
        <taxon>Oxalobacteraceae</taxon>
        <taxon>Telluria group</taxon>
        <taxon>Pseudoduganella</taxon>
    </lineage>
</organism>
<proteinExistence type="predicted"/>
<dbReference type="RefSeq" id="WP_137311952.1">
    <property type="nucleotide sequence ID" value="NZ_CP040017.1"/>
</dbReference>
<gene>
    <name evidence="3" type="ORF">FCL38_00395</name>
    <name evidence="2" type="ORF">FHS02_002527</name>
</gene>
<evidence type="ECO:0000256" key="1">
    <source>
        <dbReference type="SAM" id="SignalP"/>
    </source>
</evidence>
<reference evidence="2 5" key="2">
    <citation type="submission" date="2020-08" db="EMBL/GenBank/DDBJ databases">
        <title>Genomic Encyclopedia of Type Strains, Phase III (KMG-III): the genomes of soil and plant-associated and newly described type strains.</title>
        <authorList>
            <person name="Whitman W."/>
        </authorList>
    </citation>
    <scope>NUCLEOTIDE SEQUENCE [LARGE SCALE GENOMIC DNA]</scope>
    <source>
        <strain evidence="2 5">CECT 7753</strain>
    </source>
</reference>
<feature type="chain" id="PRO_5044607135" evidence="1">
    <location>
        <begin position="19"/>
        <end position="255"/>
    </location>
</feature>
<dbReference type="Proteomes" id="UP000584325">
    <property type="component" value="Unassembled WGS sequence"/>
</dbReference>
<feature type="signal peptide" evidence="1">
    <location>
        <begin position="1"/>
        <end position="18"/>
    </location>
</feature>
<dbReference type="InterPro" id="IPR036249">
    <property type="entry name" value="Thioredoxin-like_sf"/>
</dbReference>
<dbReference type="SUPFAM" id="SSF52833">
    <property type="entry name" value="Thioredoxin-like"/>
    <property type="match status" value="1"/>
</dbReference>
<evidence type="ECO:0000313" key="3">
    <source>
        <dbReference type="EMBL" id="QCP09063.1"/>
    </source>
</evidence>
<accession>A0A4P8HHT5</accession>
<keyword evidence="4" id="KW-1185">Reference proteome</keyword>
<keyword evidence="1" id="KW-0732">Signal</keyword>
<dbReference type="EMBL" id="JACHXS010000004">
    <property type="protein sequence ID" value="MBB3221717.1"/>
    <property type="molecule type" value="Genomic_DNA"/>
</dbReference>
<evidence type="ECO:0000313" key="2">
    <source>
        <dbReference type="EMBL" id="MBB3221717.1"/>
    </source>
</evidence>
<evidence type="ECO:0000313" key="5">
    <source>
        <dbReference type="Proteomes" id="UP000584325"/>
    </source>
</evidence>
<protein>
    <submittedName>
        <fullName evidence="2">Conjugal transfer pilus assembly protein TraF</fullName>
    </submittedName>
    <submittedName>
        <fullName evidence="3">Conjugal transfer protein TraF</fullName>
    </submittedName>
</protein>
<dbReference type="InterPro" id="IPR039555">
    <property type="entry name" value="TraF/TrbB"/>
</dbReference>
<dbReference type="Proteomes" id="UP000298763">
    <property type="component" value="Chromosome"/>
</dbReference>
<dbReference type="OrthoDB" id="5559625at2"/>
<evidence type="ECO:0000313" key="4">
    <source>
        <dbReference type="Proteomes" id="UP000298763"/>
    </source>
</evidence>
<reference evidence="3 4" key="1">
    <citation type="submission" date="2019-05" db="EMBL/GenBank/DDBJ databases">
        <title>Draft Genome Sequences of Six Type Strains of the Genus Massilia.</title>
        <authorList>
            <person name="Miess H."/>
            <person name="Frediansyhah A."/>
            <person name="Gross H."/>
        </authorList>
    </citation>
    <scope>NUCLEOTIDE SEQUENCE [LARGE SCALE GENOMIC DNA]</scope>
    <source>
        <strain evidence="3 4">DSMZ 26121</strain>
    </source>
</reference>
<dbReference type="Gene3D" id="3.40.30.10">
    <property type="entry name" value="Glutaredoxin"/>
    <property type="match status" value="1"/>
</dbReference>
<dbReference type="Pfam" id="PF13728">
    <property type="entry name" value="TraF"/>
    <property type="match status" value="1"/>
</dbReference>